<evidence type="ECO:0000313" key="2">
    <source>
        <dbReference type="Proteomes" id="UP001234989"/>
    </source>
</evidence>
<proteinExistence type="predicted"/>
<gene>
    <name evidence="1" type="ORF">MTR67_039511</name>
</gene>
<protein>
    <submittedName>
        <fullName evidence="1">Uncharacterized protein</fullName>
    </submittedName>
</protein>
<name>A0AAF0ZNX9_SOLVR</name>
<reference evidence="1" key="1">
    <citation type="submission" date="2023-08" db="EMBL/GenBank/DDBJ databases">
        <title>A de novo genome assembly of Solanum verrucosum Schlechtendal, a Mexican diploid species geographically isolated from the other diploid A-genome species in potato relatives.</title>
        <authorList>
            <person name="Hosaka K."/>
        </authorList>
    </citation>
    <scope>NUCLEOTIDE SEQUENCE</scope>
    <source>
        <tissue evidence="1">Young leaves</tissue>
    </source>
</reference>
<sequence>MNALYHPIKANLVVDALSRLSMSSIAHAEEQRKDLAKNVHQLARLGVGLTDMSHGGDGLLRYQGRLCVPKMIDLRQQILTESHNSRQHDSIWVIVDRVTKSAQFLAVKTIDSLEDYTRLYIH</sequence>
<organism evidence="1 2">
    <name type="scientific">Solanum verrucosum</name>
    <dbReference type="NCBI Taxonomy" id="315347"/>
    <lineage>
        <taxon>Eukaryota</taxon>
        <taxon>Viridiplantae</taxon>
        <taxon>Streptophyta</taxon>
        <taxon>Embryophyta</taxon>
        <taxon>Tracheophyta</taxon>
        <taxon>Spermatophyta</taxon>
        <taxon>Magnoliopsida</taxon>
        <taxon>eudicotyledons</taxon>
        <taxon>Gunneridae</taxon>
        <taxon>Pentapetalae</taxon>
        <taxon>asterids</taxon>
        <taxon>lamiids</taxon>
        <taxon>Solanales</taxon>
        <taxon>Solanaceae</taxon>
        <taxon>Solanoideae</taxon>
        <taxon>Solaneae</taxon>
        <taxon>Solanum</taxon>
    </lineage>
</organism>
<dbReference type="PANTHER" id="PTHR45835:SF91">
    <property type="entry name" value="RETROTRANSPOSON, TY3-GYPSY SUBCLASS-LIKE PROTEIN"/>
    <property type="match status" value="1"/>
</dbReference>
<keyword evidence="2" id="KW-1185">Reference proteome</keyword>
<accession>A0AAF0ZNX9</accession>
<dbReference type="PANTHER" id="PTHR45835">
    <property type="entry name" value="YALI0A06105P"/>
    <property type="match status" value="1"/>
</dbReference>
<evidence type="ECO:0000313" key="1">
    <source>
        <dbReference type="EMBL" id="WMV46126.1"/>
    </source>
</evidence>
<dbReference type="Proteomes" id="UP001234989">
    <property type="component" value="Chromosome 9"/>
</dbReference>
<dbReference type="EMBL" id="CP133620">
    <property type="protein sequence ID" value="WMV46126.1"/>
    <property type="molecule type" value="Genomic_DNA"/>
</dbReference>
<dbReference type="AlphaFoldDB" id="A0AAF0ZNX9"/>